<evidence type="ECO:0000259" key="3">
    <source>
        <dbReference type="Pfam" id="PF14870"/>
    </source>
</evidence>
<dbReference type="InterPro" id="IPR028203">
    <property type="entry name" value="PSII_CF48-like_dom"/>
</dbReference>
<dbReference type="Proteomes" id="UP000243127">
    <property type="component" value="Nucleomorph 1"/>
</dbReference>
<dbReference type="EMBL" id="CP000881">
    <property type="protein sequence ID" value="ABW97942.1"/>
    <property type="molecule type" value="Genomic_DNA"/>
</dbReference>
<reference evidence="4 5" key="1">
    <citation type="journal article" date="2007" name="Proc. Natl. Acad. Sci. U.S.A.">
        <title>Nucleomorph genome of Hemiselmis andersenii reveals complete intron loss and compaction as a driver of protein structure and function.</title>
        <authorList>
            <person name="Lane C.E."/>
            <person name="van den Heuvel K."/>
            <person name="Kozera C."/>
            <person name="Curtis B.A."/>
            <person name="Parsons B.J."/>
            <person name="Bowman S."/>
            <person name="Archibald J.M."/>
        </authorList>
    </citation>
    <scope>NUCLEOTIDE SEQUENCE [LARGE SCALE GENOMIC DNA]</scope>
    <source>
        <strain evidence="4 5">CCMP644</strain>
    </source>
</reference>
<dbReference type="SUPFAM" id="SSF110296">
    <property type="entry name" value="Oligoxyloglucan reducing end-specific cellobiohydrolase"/>
    <property type="match status" value="1"/>
</dbReference>
<gene>
    <name evidence="4" type="ORF">HAN_1g100</name>
</gene>
<dbReference type="InterPro" id="IPR016705">
    <property type="entry name" value="Ycf48/Hcf136"/>
</dbReference>
<geneLocation type="nucleomorph" evidence="4"/>
<evidence type="ECO:0000256" key="2">
    <source>
        <dbReference type="ARBA" id="ARBA00023276"/>
    </source>
</evidence>
<accession>A9BKA9</accession>
<protein>
    <submittedName>
        <fullName evidence="4">Hfc136</fullName>
    </submittedName>
</protein>
<sequence>MLNYKMNQNYFKLGFVNTKTNLFFNKNSNNKTKQNSKKWVANINEPFFNFKTQNRRKIFQILTAGSTLLTPFFSAQSKEKKGKKWEQVEIPVDTVLFDLDFVKDDPQHGWLVGSKGTFLETTDAGKTWIPRTFANLDPDEELTYRFENISFFQNDGWVIGKPAILLHTKDGGKTWLRVPVSPKLPGEPILITALGPDTAEMTTSAGAIYVTNNGGRNWKAQVKETIDSTLNRTISSGVSGASYFTGNIIGVIRDKNGKYLAISSRGNFFLTWQPGQEFWIPRARDTSRRIQSMGFIENDLEQGLWMSTRGGGLSFTKSQPDFDSINNFDFSSSDIKTGGYGILDVNFKNKDELWAACGGGILYSSIDGGKSWKKDDEDKVIGSLYKIKFFNSKLGFVLGSNGVLLRYVE</sequence>
<keyword evidence="1" id="KW-0602">Photosynthesis</keyword>
<evidence type="ECO:0000313" key="5">
    <source>
        <dbReference type="Proteomes" id="UP000243127"/>
    </source>
</evidence>
<name>A9BKA9_HEMAN</name>
<dbReference type="PIRSF" id="PIRSF017875">
    <property type="entry name" value="PSII_HCF136"/>
    <property type="match status" value="1"/>
</dbReference>
<keyword evidence="4" id="KW-0542">Nucleomorph</keyword>
<feature type="domain" description="Photosynthesis system II assembly factor Ycf48/Hcf136-like" evidence="3">
    <location>
        <begin position="80"/>
        <end position="408"/>
    </location>
</feature>
<dbReference type="Pfam" id="PF14870">
    <property type="entry name" value="PSII_BNR"/>
    <property type="match status" value="1"/>
</dbReference>
<evidence type="ECO:0000313" key="4">
    <source>
        <dbReference type="EMBL" id="ABW97942.1"/>
    </source>
</evidence>
<evidence type="ECO:0000256" key="1">
    <source>
        <dbReference type="ARBA" id="ARBA00022531"/>
    </source>
</evidence>
<keyword evidence="2" id="KW-0604">Photosystem II</keyword>
<dbReference type="InterPro" id="IPR015943">
    <property type="entry name" value="WD40/YVTN_repeat-like_dom_sf"/>
</dbReference>
<dbReference type="PANTHER" id="PTHR47199:SF2">
    <property type="entry name" value="PHOTOSYSTEM II STABILITY_ASSEMBLY FACTOR HCF136, CHLOROPLASTIC"/>
    <property type="match status" value="1"/>
</dbReference>
<dbReference type="PANTHER" id="PTHR47199">
    <property type="entry name" value="PHOTOSYSTEM II STABILITY/ASSEMBLY FACTOR HCF136, CHLOROPLASTIC"/>
    <property type="match status" value="1"/>
</dbReference>
<dbReference type="AlphaFoldDB" id="A9BKA9"/>
<proteinExistence type="predicted"/>
<dbReference type="RefSeq" id="XP_001712267.1">
    <property type="nucleotide sequence ID" value="XM_001712215.1"/>
</dbReference>
<dbReference type="GO" id="GO:0015979">
    <property type="term" value="P:photosynthesis"/>
    <property type="evidence" value="ECO:0007669"/>
    <property type="project" value="UniProtKB-KW"/>
</dbReference>
<dbReference type="GO" id="GO:0009523">
    <property type="term" value="C:photosystem II"/>
    <property type="evidence" value="ECO:0007669"/>
    <property type="project" value="UniProtKB-KW"/>
</dbReference>
<organism evidence="4 5">
    <name type="scientific">Hemiselmis andersenii</name>
    <name type="common">Cryptophyte alga</name>
    <dbReference type="NCBI Taxonomy" id="464988"/>
    <lineage>
        <taxon>Eukaryota</taxon>
        <taxon>Cryptophyceae</taxon>
        <taxon>Cryptomonadales</taxon>
        <taxon>Hemiselmidaceae</taxon>
        <taxon>Hemiselmis</taxon>
    </lineage>
</organism>
<dbReference type="Gene3D" id="2.130.10.10">
    <property type="entry name" value="YVTN repeat-like/Quinoprotein amine dehydrogenase"/>
    <property type="match status" value="2"/>
</dbReference>
<dbReference type="GeneID" id="5739771"/>